<dbReference type="EMBL" id="JASJOU010000007">
    <property type="protein sequence ID" value="MDJ1503109.1"/>
    <property type="molecule type" value="Genomic_DNA"/>
</dbReference>
<sequence length="209" mass="24138">MKTIVVGTDEKTDKRWTDALHELKVYIHTISNLSEDSWLMLQDTLTVCHFSKGDYIIALGEICQSIFFITKGYARGFYDKEGNEINTAFYFEQEFATNLKSLTKNLKSEYAIQACEPLIAVQFDRAKLLAAYNHSPEIESFGRQLLEILASRQEEQIALFQLLNAQERYEHLLQYQPQVVQRISLTQIASYLGIARETLSRIRNKVKNS</sequence>
<dbReference type="InterPro" id="IPR018488">
    <property type="entry name" value="cNMP-bd_CS"/>
</dbReference>
<proteinExistence type="predicted"/>
<dbReference type="InterPro" id="IPR000595">
    <property type="entry name" value="cNMP-bd_dom"/>
</dbReference>
<dbReference type="AlphaFoldDB" id="A0AAE3R7Z6"/>
<evidence type="ECO:0000313" key="2">
    <source>
        <dbReference type="EMBL" id="MDJ1503109.1"/>
    </source>
</evidence>
<reference evidence="2" key="1">
    <citation type="submission" date="2023-05" db="EMBL/GenBank/DDBJ databases">
        <authorList>
            <person name="Zhang X."/>
        </authorList>
    </citation>
    <scope>NUCLEOTIDE SEQUENCE</scope>
    <source>
        <strain evidence="2">BD1B2-1</strain>
    </source>
</reference>
<gene>
    <name evidence="2" type="ORF">QNI22_20745</name>
</gene>
<evidence type="ECO:0000259" key="1">
    <source>
        <dbReference type="PROSITE" id="PS50042"/>
    </source>
</evidence>
<dbReference type="Pfam" id="PF00027">
    <property type="entry name" value="cNMP_binding"/>
    <property type="match status" value="1"/>
</dbReference>
<organism evidence="2 3">
    <name type="scientific">Xanthocytophaga agilis</name>
    <dbReference type="NCBI Taxonomy" id="3048010"/>
    <lineage>
        <taxon>Bacteria</taxon>
        <taxon>Pseudomonadati</taxon>
        <taxon>Bacteroidota</taxon>
        <taxon>Cytophagia</taxon>
        <taxon>Cytophagales</taxon>
        <taxon>Rhodocytophagaceae</taxon>
        <taxon>Xanthocytophaga</taxon>
    </lineage>
</organism>
<dbReference type="PROSITE" id="PS50042">
    <property type="entry name" value="CNMP_BINDING_3"/>
    <property type="match status" value="1"/>
</dbReference>
<evidence type="ECO:0000313" key="3">
    <source>
        <dbReference type="Proteomes" id="UP001232063"/>
    </source>
</evidence>
<dbReference type="Proteomes" id="UP001232063">
    <property type="component" value="Unassembled WGS sequence"/>
</dbReference>
<accession>A0AAE3R7Z6</accession>
<dbReference type="PROSITE" id="PS00888">
    <property type="entry name" value="CNMP_BINDING_1"/>
    <property type="match status" value="1"/>
</dbReference>
<comment type="caution">
    <text evidence="2">The sequence shown here is derived from an EMBL/GenBank/DDBJ whole genome shotgun (WGS) entry which is preliminary data.</text>
</comment>
<dbReference type="SUPFAM" id="SSF51206">
    <property type="entry name" value="cAMP-binding domain-like"/>
    <property type="match status" value="1"/>
</dbReference>
<name>A0AAE3R7Z6_9BACT</name>
<dbReference type="CDD" id="cd00038">
    <property type="entry name" value="CAP_ED"/>
    <property type="match status" value="1"/>
</dbReference>
<protein>
    <submittedName>
        <fullName evidence="2">Crp/Fnr family transcriptional regulator</fullName>
    </submittedName>
</protein>
<dbReference type="Gene3D" id="2.60.120.10">
    <property type="entry name" value="Jelly Rolls"/>
    <property type="match status" value="1"/>
</dbReference>
<dbReference type="InterPro" id="IPR014710">
    <property type="entry name" value="RmlC-like_jellyroll"/>
</dbReference>
<keyword evidence="3" id="KW-1185">Reference proteome</keyword>
<dbReference type="InterPro" id="IPR018490">
    <property type="entry name" value="cNMP-bd_dom_sf"/>
</dbReference>
<dbReference type="RefSeq" id="WP_314513591.1">
    <property type="nucleotide sequence ID" value="NZ_JASJOU010000007.1"/>
</dbReference>
<feature type="domain" description="Cyclic nucleotide-binding" evidence="1">
    <location>
        <begin position="29"/>
        <end position="72"/>
    </location>
</feature>